<proteinExistence type="inferred from homology"/>
<dbReference type="InterPro" id="IPR006164">
    <property type="entry name" value="DNA_bd_Ku70/Ku80"/>
</dbReference>
<evidence type="ECO:0000256" key="8">
    <source>
        <dbReference type="ARBA" id="ARBA00022763"/>
    </source>
</evidence>
<accession>A0AAV5S0B7</accession>
<keyword evidence="21" id="KW-1185">Reference proteome</keyword>
<keyword evidence="13" id="KW-0238">DNA-binding</keyword>
<evidence type="ECO:0000256" key="4">
    <source>
        <dbReference type="ARBA" id="ARBA00012551"/>
    </source>
</evidence>
<evidence type="ECO:0000256" key="7">
    <source>
        <dbReference type="ARBA" id="ARBA00022741"/>
    </source>
</evidence>
<dbReference type="Pfam" id="PF03730">
    <property type="entry name" value="Ku_C"/>
    <property type="match status" value="1"/>
</dbReference>
<dbReference type="GO" id="GO:0003684">
    <property type="term" value="F:damaged DNA binding"/>
    <property type="evidence" value="ECO:0007669"/>
    <property type="project" value="InterPro"/>
</dbReference>
<keyword evidence="12" id="KW-0779">Telomere</keyword>
<evidence type="ECO:0000256" key="14">
    <source>
        <dbReference type="ARBA" id="ARBA00023172"/>
    </source>
</evidence>
<dbReference type="PIRSF" id="PIRSF003033">
    <property type="entry name" value="Ku70"/>
    <property type="match status" value="1"/>
</dbReference>
<dbReference type="PANTHER" id="PTHR12604">
    <property type="entry name" value="KU AUTOANTIGEN DNA HELICASE"/>
    <property type="match status" value="1"/>
</dbReference>
<dbReference type="GO" id="GO:0042162">
    <property type="term" value="F:telomeric DNA binding"/>
    <property type="evidence" value="ECO:0007669"/>
    <property type="project" value="InterPro"/>
</dbReference>
<evidence type="ECO:0000256" key="9">
    <source>
        <dbReference type="ARBA" id="ARBA00022801"/>
    </source>
</evidence>
<dbReference type="Pfam" id="PF02735">
    <property type="entry name" value="Ku"/>
    <property type="match status" value="1"/>
</dbReference>
<dbReference type="Pfam" id="PF03731">
    <property type="entry name" value="Ku_N"/>
    <property type="match status" value="1"/>
</dbReference>
<dbReference type="AlphaFoldDB" id="A0AAV5S0B7"/>
<evidence type="ECO:0000313" key="20">
    <source>
        <dbReference type="EMBL" id="GMM57008.1"/>
    </source>
</evidence>
<evidence type="ECO:0000256" key="10">
    <source>
        <dbReference type="ARBA" id="ARBA00022806"/>
    </source>
</evidence>
<dbReference type="CDD" id="cd00788">
    <property type="entry name" value="KU70"/>
    <property type="match status" value="1"/>
</dbReference>
<keyword evidence="15" id="KW-0234">DNA repair</keyword>
<feature type="region of interest" description="Disordered" evidence="18">
    <location>
        <begin position="1"/>
        <end position="37"/>
    </location>
</feature>
<dbReference type="SMART" id="SM00559">
    <property type="entry name" value="Ku78"/>
    <property type="match status" value="1"/>
</dbReference>
<sequence length="601" mass="69962">MLYDYQGNVTELKDIPKKAKQEEHSDDERDEESYDPRSSREAILFCIELSAQMFQPIDELNDRFQIVEILETVKDLMFQLVMVRPDTGIGCYINGCNRDKGLYELLPLADINMGSMKIINDLLTLFANGTDPFVYFGYKPEQQVSLYDLFLYLQGKCLTKVEGQRPYDTRRVFFITDTDSPKEKSNIEETQRLRRIVGDMAQNYIHFSPFFIGSKEKPFDSSYYADILLLNSDPNSSINNFWQRYTTSISARDIKSRVLQRKEIKRSVFRCPLIFDEQHKFIMGIKCYNIISIEKPGSRYKLAYEDKNVRYEAHSKRKYYDPTTAKEISADELLKVYNVGDLNMEIEENDMLDFSEESSKYKTFLKLIGFRASELCVKYYNNIDKTVLMSPDDNAFEGSTKSLNSLYRTMTAKDRCAVVWGKVKINSNPAIYLMKPTNEPGLIGGFYLWRVPFLDEIRKFPTLATYENVDESDDYQKLLKITTNIIDRLSLKNGYNPEEYRNPALNRHFKMLQDYILQVEYPETQGGSVKEEYMDDTLDKIAKVHQNIAASAAATDPRLKVLHRYVTLWNIYYQKIARETLSASEKSRIAAAKRIKPQLNL</sequence>
<dbReference type="GO" id="GO:0006303">
    <property type="term" value="P:double-strand break repair via nonhomologous end joining"/>
    <property type="evidence" value="ECO:0007669"/>
    <property type="project" value="InterPro"/>
</dbReference>
<evidence type="ECO:0000256" key="15">
    <source>
        <dbReference type="ARBA" id="ARBA00023204"/>
    </source>
</evidence>
<keyword evidence="6" id="KW-0158">Chromosome</keyword>
<dbReference type="InterPro" id="IPR047087">
    <property type="entry name" value="KU70_core_dom"/>
</dbReference>
<evidence type="ECO:0000256" key="16">
    <source>
        <dbReference type="ARBA" id="ARBA00023242"/>
    </source>
</evidence>
<keyword evidence="7" id="KW-0547">Nucleotide-binding</keyword>
<dbReference type="InterPro" id="IPR005161">
    <property type="entry name" value="Ku_N"/>
</dbReference>
<dbReference type="GO" id="GO:0006310">
    <property type="term" value="P:DNA recombination"/>
    <property type="evidence" value="ECO:0007669"/>
    <property type="project" value="UniProtKB-KW"/>
</dbReference>
<dbReference type="PANTHER" id="PTHR12604:SF2">
    <property type="entry name" value="X-RAY REPAIR CROSS-COMPLEMENTING PROTEIN 6"/>
    <property type="match status" value="1"/>
</dbReference>
<dbReference type="GO" id="GO:0043564">
    <property type="term" value="C:Ku70:Ku80 complex"/>
    <property type="evidence" value="ECO:0007669"/>
    <property type="project" value="InterPro"/>
</dbReference>
<dbReference type="EC" id="3.6.4.12" evidence="4"/>
<dbReference type="GO" id="GO:0000781">
    <property type="term" value="C:chromosome, telomeric region"/>
    <property type="evidence" value="ECO:0007669"/>
    <property type="project" value="UniProtKB-SubCell"/>
</dbReference>
<comment type="subcellular location">
    <subcellularLocation>
        <location evidence="2">Chromosome</location>
        <location evidence="2">Telomere</location>
    </subcellularLocation>
    <subcellularLocation>
        <location evidence="1">Nucleus</location>
    </subcellularLocation>
</comment>
<keyword evidence="11" id="KW-0067">ATP-binding</keyword>
<dbReference type="Gene3D" id="3.40.50.410">
    <property type="entry name" value="von Willebrand factor, type A domain"/>
    <property type="match status" value="1"/>
</dbReference>
<evidence type="ECO:0000259" key="19">
    <source>
        <dbReference type="SMART" id="SM00559"/>
    </source>
</evidence>
<dbReference type="EMBL" id="BTGD01000010">
    <property type="protein sequence ID" value="GMM57008.1"/>
    <property type="molecule type" value="Genomic_DNA"/>
</dbReference>
<dbReference type="Gene3D" id="2.40.290.10">
    <property type="match status" value="1"/>
</dbReference>
<keyword evidence="14" id="KW-0233">DNA recombination</keyword>
<dbReference type="GO" id="GO:0000723">
    <property type="term" value="P:telomere maintenance"/>
    <property type="evidence" value="ECO:0007669"/>
    <property type="project" value="InterPro"/>
</dbReference>
<dbReference type="SUPFAM" id="SSF100939">
    <property type="entry name" value="SPOC domain-like"/>
    <property type="match status" value="1"/>
</dbReference>
<evidence type="ECO:0000313" key="21">
    <source>
        <dbReference type="Proteomes" id="UP001377567"/>
    </source>
</evidence>
<evidence type="ECO:0000256" key="18">
    <source>
        <dbReference type="SAM" id="MobiDB-lite"/>
    </source>
</evidence>
<evidence type="ECO:0000256" key="2">
    <source>
        <dbReference type="ARBA" id="ARBA00004574"/>
    </source>
</evidence>
<evidence type="ECO:0000256" key="1">
    <source>
        <dbReference type="ARBA" id="ARBA00004123"/>
    </source>
</evidence>
<evidence type="ECO:0000256" key="11">
    <source>
        <dbReference type="ARBA" id="ARBA00022840"/>
    </source>
</evidence>
<evidence type="ECO:0000256" key="6">
    <source>
        <dbReference type="ARBA" id="ARBA00022454"/>
    </source>
</evidence>
<evidence type="ECO:0000256" key="12">
    <source>
        <dbReference type="ARBA" id="ARBA00022895"/>
    </source>
</evidence>
<dbReference type="GO" id="GO:0005524">
    <property type="term" value="F:ATP binding"/>
    <property type="evidence" value="ECO:0007669"/>
    <property type="project" value="UniProtKB-KW"/>
</dbReference>
<reference evidence="20 21" key="1">
    <citation type="journal article" date="2023" name="Elife">
        <title>Identification of key yeast species and microbe-microbe interactions impacting larval growth of Drosophila in the wild.</title>
        <authorList>
            <person name="Mure A."/>
            <person name="Sugiura Y."/>
            <person name="Maeda R."/>
            <person name="Honda K."/>
            <person name="Sakurai N."/>
            <person name="Takahashi Y."/>
            <person name="Watada M."/>
            <person name="Katoh T."/>
            <person name="Gotoh A."/>
            <person name="Gotoh Y."/>
            <person name="Taniguchi I."/>
            <person name="Nakamura K."/>
            <person name="Hayashi T."/>
            <person name="Katayama T."/>
            <person name="Uemura T."/>
            <person name="Hattori Y."/>
        </authorList>
    </citation>
    <scope>NUCLEOTIDE SEQUENCE [LARGE SCALE GENOMIC DNA]</scope>
    <source>
        <strain evidence="20 21">KH-74</strain>
    </source>
</reference>
<dbReference type="InterPro" id="IPR036465">
    <property type="entry name" value="vWFA_dom_sf"/>
</dbReference>
<gene>
    <name evidence="20" type="ORF">DAKH74_036240</name>
</gene>
<dbReference type="SUPFAM" id="SSF53300">
    <property type="entry name" value="vWA-like"/>
    <property type="match status" value="1"/>
</dbReference>
<comment type="similarity">
    <text evidence="3">Belongs to the ku70 family.</text>
</comment>
<dbReference type="Proteomes" id="UP001377567">
    <property type="component" value="Unassembled WGS sequence"/>
</dbReference>
<organism evidence="20 21">
    <name type="scientific">Maudiozyma humilis</name>
    <name type="common">Sour dough yeast</name>
    <name type="synonym">Kazachstania humilis</name>
    <dbReference type="NCBI Taxonomy" id="51915"/>
    <lineage>
        <taxon>Eukaryota</taxon>
        <taxon>Fungi</taxon>
        <taxon>Dikarya</taxon>
        <taxon>Ascomycota</taxon>
        <taxon>Saccharomycotina</taxon>
        <taxon>Saccharomycetes</taxon>
        <taxon>Saccharomycetales</taxon>
        <taxon>Saccharomycetaceae</taxon>
        <taxon>Maudiozyma</taxon>
    </lineage>
</organism>
<dbReference type="InterPro" id="IPR006165">
    <property type="entry name" value="Ku70"/>
</dbReference>
<dbReference type="GO" id="GO:0003690">
    <property type="term" value="F:double-stranded DNA binding"/>
    <property type="evidence" value="ECO:0007669"/>
    <property type="project" value="TreeGrafter"/>
</dbReference>
<dbReference type="InterPro" id="IPR016194">
    <property type="entry name" value="SPOC-like_C_dom_sf"/>
</dbReference>
<dbReference type="Gene3D" id="1.10.1600.10">
    <property type="match status" value="1"/>
</dbReference>
<evidence type="ECO:0000256" key="17">
    <source>
        <dbReference type="ARBA" id="ARBA00031811"/>
    </source>
</evidence>
<keyword evidence="10 20" id="KW-0347">Helicase</keyword>
<dbReference type="GO" id="GO:0003678">
    <property type="term" value="F:DNA helicase activity"/>
    <property type="evidence" value="ECO:0007669"/>
    <property type="project" value="UniProtKB-EC"/>
</dbReference>
<evidence type="ECO:0000256" key="5">
    <source>
        <dbReference type="ARBA" id="ARBA00021796"/>
    </source>
</evidence>
<protein>
    <recommendedName>
        <fullName evidence="5">ATP-dependent DNA helicase II subunit 1</fullName>
        <ecNumber evidence="4">3.6.4.12</ecNumber>
    </recommendedName>
    <alternativeName>
        <fullName evidence="17">ATP-dependent DNA helicase II subunit Ku70</fullName>
    </alternativeName>
</protein>
<dbReference type="InterPro" id="IPR005160">
    <property type="entry name" value="Ku_C"/>
</dbReference>
<dbReference type="Gene3D" id="4.10.970.10">
    <property type="entry name" value="Ku70, bridge and pillars"/>
    <property type="match status" value="1"/>
</dbReference>
<keyword evidence="8" id="KW-0227">DNA damage</keyword>
<feature type="domain" description="Ku" evidence="19">
    <location>
        <begin position="325"/>
        <end position="468"/>
    </location>
</feature>
<dbReference type="GO" id="GO:0016787">
    <property type="term" value="F:hydrolase activity"/>
    <property type="evidence" value="ECO:0007669"/>
    <property type="project" value="UniProtKB-KW"/>
</dbReference>
<keyword evidence="16" id="KW-0539">Nucleus</keyword>
<dbReference type="InterPro" id="IPR027388">
    <property type="entry name" value="Ku70_bridge/pillars_dom_sf"/>
</dbReference>
<feature type="compositionally biased region" description="Basic and acidic residues" evidence="18">
    <location>
        <begin position="11"/>
        <end position="27"/>
    </location>
</feature>
<evidence type="ECO:0000256" key="13">
    <source>
        <dbReference type="ARBA" id="ARBA00023125"/>
    </source>
</evidence>
<comment type="caution">
    <text evidence="20">The sequence shown here is derived from an EMBL/GenBank/DDBJ whole genome shotgun (WGS) entry which is preliminary data.</text>
</comment>
<name>A0AAV5S0B7_MAUHU</name>
<keyword evidence="9" id="KW-0378">Hydrolase</keyword>
<evidence type="ECO:0000256" key="3">
    <source>
        <dbReference type="ARBA" id="ARBA00005240"/>
    </source>
</evidence>